<feature type="compositionally biased region" description="Polar residues" evidence="8">
    <location>
        <begin position="276"/>
        <end position="291"/>
    </location>
</feature>
<dbReference type="FunFam" id="3.30.160.60:FF:000031">
    <property type="entry name" value="GLI family zinc finger 3"/>
    <property type="match status" value="1"/>
</dbReference>
<dbReference type="EMBL" id="JACVVK020000196">
    <property type="protein sequence ID" value="KAK7485303.1"/>
    <property type="molecule type" value="Genomic_DNA"/>
</dbReference>
<feature type="domain" description="C2H2-type" evidence="9">
    <location>
        <begin position="599"/>
        <end position="628"/>
    </location>
</feature>
<feature type="region of interest" description="Disordered" evidence="8">
    <location>
        <begin position="1"/>
        <end position="107"/>
    </location>
</feature>
<dbReference type="PANTHER" id="PTHR45718">
    <property type="entry name" value="TRANSCRIPTIONAL ACTIVATOR CUBITUS INTERRUPTUS"/>
    <property type="match status" value="1"/>
</dbReference>
<accession>A0ABD0KDS7</accession>
<dbReference type="FunFam" id="3.30.160.60:FF:000359">
    <property type="entry name" value="GLIS family zinc finger 2"/>
    <property type="match status" value="1"/>
</dbReference>
<dbReference type="Proteomes" id="UP001519460">
    <property type="component" value="Unassembled WGS sequence"/>
</dbReference>
<keyword evidence="5" id="KW-0862">Zinc</keyword>
<sequence>MNGHNSSRGLAGGGKGSKLQHDSSNVPMLRIQPETPVPPSTQATPVPHSNRSVGGGGEKAALPALSTGRSLITGGQPSPSPQPSPRFGQSAARGFEQKPYGNGSNHRGNGLPFGCSGAGFQGATCKTEVNSGGYGPQVISLGPRQTGSHSQNYGHSPRQIANNHQTQSQNLKSSNLVMGGGNSNGHHLHLPTQALQTHTPTPSEISNITARSVTSPRQNLHTPLSMASERASLSTPGAFSNNGNNGCNGSASGDKHVFLEPLPKQQDWHHYKPLPSVTSNGNGSIESSEMDQSIHLGGSGSAVSHYPGSSNLSPNQAIDFSPFPSHFTTPRHSANGHSRTSHKRALSISPSLSDGLDLNTLIRISPTSLNMLNYSQGSSASASPQPGQSFCHGVRNSSPYSHSGSGGLRYMSAYTPQSHVSMGQAIKTEGEHYYNMGPPEGQGFISDFSSNACVARQSEMPFIENSYAQGHYIPNLTQHSGLHPQTAASTMSRTSFMDGGQPGMVGNMAGPNSMQGMPSMGNGLSMRPPPSYTEAWFECGHKFREQEELVRHIEKAHIDQRKGEDFTCYWAGCQRQGRSFNARYKLLIHMRVHSGEKPNKCTFEGCNKAFSRLENLKIHLRSHTGERPYLCQHDGCMKSFSNSSDRAKHQRTHQDTKPYACSVPGCNKRYTDPSSLRKHFKNHSREQQQKKRLKKDGEMPLGGDILNDCLTIHQLRPEGSPMDHTDSGLGRSPHGSVPGTSSDIYPSISFSSTHSSRCGTATGGPTLSSQQSPVSMQGSPMNPLGMVEESNESMGGYSPASQNMLSPRPLPPIPKRPMGMHGMQGMYGQPGYSQYGHQLHGEMMGSYAQSNPRQPFMGAYAGANSCRMGAMQAQRMMYSQSLEEQLINMPVDGVHGTFPQPGFDPNTAQPIESIQVPPEQQYLQLTAVNRCNSRLSAVYADGST</sequence>
<name>A0ABD0KDS7_9CAEN</name>
<comment type="caution">
    <text evidence="10">The sequence shown here is derived from an EMBL/GenBank/DDBJ whole genome shotgun (WGS) entry which is preliminary data.</text>
</comment>
<keyword evidence="3" id="KW-0677">Repeat</keyword>
<feature type="compositionally biased region" description="Low complexity" evidence="8">
    <location>
        <begin position="375"/>
        <end position="389"/>
    </location>
</feature>
<gene>
    <name evidence="10" type="ORF">BaRGS_00023402</name>
</gene>
<evidence type="ECO:0000256" key="8">
    <source>
        <dbReference type="SAM" id="MobiDB-lite"/>
    </source>
</evidence>
<feature type="region of interest" description="Disordered" evidence="8">
    <location>
        <begin position="715"/>
        <end position="807"/>
    </location>
</feature>
<keyword evidence="4 7" id="KW-0863">Zinc-finger</keyword>
<feature type="compositionally biased region" description="Polar residues" evidence="8">
    <location>
        <begin position="753"/>
        <end position="780"/>
    </location>
</feature>
<evidence type="ECO:0000256" key="5">
    <source>
        <dbReference type="ARBA" id="ARBA00022833"/>
    </source>
</evidence>
<feature type="compositionally biased region" description="Polar residues" evidence="8">
    <location>
        <begin position="307"/>
        <end position="318"/>
    </location>
</feature>
<feature type="domain" description="C2H2-type" evidence="9">
    <location>
        <begin position="571"/>
        <end position="598"/>
    </location>
</feature>
<feature type="compositionally biased region" description="Polar residues" evidence="8">
    <location>
        <begin position="326"/>
        <end position="338"/>
    </location>
</feature>
<feature type="domain" description="C2H2-type" evidence="9">
    <location>
        <begin position="532"/>
        <end position="562"/>
    </location>
</feature>
<dbReference type="InterPro" id="IPR056436">
    <property type="entry name" value="Znf-C2H2_ZIC1-5/GLI1-3-like"/>
</dbReference>
<dbReference type="Pfam" id="PF23561">
    <property type="entry name" value="zf-C2H2_15"/>
    <property type="match status" value="1"/>
</dbReference>
<feature type="region of interest" description="Disordered" evidence="8">
    <location>
        <begin position="672"/>
        <end position="700"/>
    </location>
</feature>
<feature type="domain" description="C2H2-type" evidence="9">
    <location>
        <begin position="629"/>
        <end position="658"/>
    </location>
</feature>
<dbReference type="PROSITE" id="PS50157">
    <property type="entry name" value="ZINC_FINGER_C2H2_2"/>
    <property type="match status" value="5"/>
</dbReference>
<feature type="region of interest" description="Disordered" evidence="8">
    <location>
        <begin position="136"/>
        <end position="168"/>
    </location>
</feature>
<dbReference type="InterPro" id="IPR043359">
    <property type="entry name" value="GLI-like"/>
</dbReference>
<dbReference type="GO" id="GO:0008270">
    <property type="term" value="F:zinc ion binding"/>
    <property type="evidence" value="ECO:0007669"/>
    <property type="project" value="UniProtKB-KW"/>
</dbReference>
<evidence type="ECO:0000259" key="9">
    <source>
        <dbReference type="PROSITE" id="PS50157"/>
    </source>
</evidence>
<proteinExistence type="predicted"/>
<dbReference type="FunFam" id="3.30.160.60:FF:000048">
    <property type="entry name" value="GLI family zinc finger 3"/>
    <property type="match status" value="1"/>
</dbReference>
<dbReference type="AlphaFoldDB" id="A0ABD0KDS7"/>
<feature type="region of interest" description="Disordered" evidence="8">
    <location>
        <begin position="268"/>
        <end position="350"/>
    </location>
</feature>
<evidence type="ECO:0000313" key="10">
    <source>
        <dbReference type="EMBL" id="KAK7485303.1"/>
    </source>
</evidence>
<dbReference type="GO" id="GO:0005634">
    <property type="term" value="C:nucleus"/>
    <property type="evidence" value="ECO:0007669"/>
    <property type="project" value="UniProtKB-SubCell"/>
</dbReference>
<dbReference type="Gene3D" id="3.30.160.60">
    <property type="entry name" value="Classic Zinc Finger"/>
    <property type="match status" value="5"/>
</dbReference>
<evidence type="ECO:0000313" key="11">
    <source>
        <dbReference type="Proteomes" id="UP001519460"/>
    </source>
</evidence>
<feature type="compositionally biased region" description="Low complexity" evidence="8">
    <location>
        <begin position="741"/>
        <end position="752"/>
    </location>
</feature>
<dbReference type="InterPro" id="IPR013087">
    <property type="entry name" value="Znf_C2H2_type"/>
</dbReference>
<evidence type="ECO:0000256" key="3">
    <source>
        <dbReference type="ARBA" id="ARBA00022737"/>
    </source>
</evidence>
<reference evidence="10 11" key="1">
    <citation type="journal article" date="2023" name="Sci. Data">
        <title>Genome assembly of the Korean intertidal mud-creeper Batillaria attramentaria.</title>
        <authorList>
            <person name="Patra A.K."/>
            <person name="Ho P.T."/>
            <person name="Jun S."/>
            <person name="Lee S.J."/>
            <person name="Kim Y."/>
            <person name="Won Y.J."/>
        </authorList>
    </citation>
    <scope>NUCLEOTIDE SEQUENCE [LARGE SCALE GENOMIC DNA]</scope>
    <source>
        <strain evidence="10">Wonlab-2016</strain>
    </source>
</reference>
<dbReference type="SMART" id="SM00355">
    <property type="entry name" value="ZnF_C2H2"/>
    <property type="match status" value="5"/>
</dbReference>
<feature type="region of interest" description="Disordered" evidence="8">
    <location>
        <begin position="226"/>
        <end position="256"/>
    </location>
</feature>
<feature type="compositionally biased region" description="Low complexity" evidence="8">
    <location>
        <begin position="237"/>
        <end position="252"/>
    </location>
</feature>
<keyword evidence="11" id="KW-1185">Reference proteome</keyword>
<evidence type="ECO:0000256" key="7">
    <source>
        <dbReference type="PROSITE-ProRule" id="PRU00042"/>
    </source>
</evidence>
<feature type="compositionally biased region" description="Polar residues" evidence="8">
    <location>
        <begin position="40"/>
        <end position="52"/>
    </location>
</feature>
<evidence type="ECO:0000256" key="1">
    <source>
        <dbReference type="ARBA" id="ARBA00004123"/>
    </source>
</evidence>
<protein>
    <recommendedName>
        <fullName evidence="9">C2H2-type domain-containing protein</fullName>
    </recommendedName>
</protein>
<comment type="subcellular location">
    <subcellularLocation>
        <location evidence="1">Nucleus</location>
    </subcellularLocation>
</comment>
<dbReference type="InterPro" id="IPR036236">
    <property type="entry name" value="Znf_C2H2_sf"/>
</dbReference>
<dbReference type="PROSITE" id="PS00028">
    <property type="entry name" value="ZINC_FINGER_C2H2_1"/>
    <property type="match status" value="3"/>
</dbReference>
<dbReference type="PANTHER" id="PTHR45718:SF7">
    <property type="entry name" value="C2H2-TYPE DOMAIN-CONTAINING PROTEIN"/>
    <property type="match status" value="1"/>
</dbReference>
<keyword evidence="6" id="KW-0539">Nucleus</keyword>
<evidence type="ECO:0000256" key="6">
    <source>
        <dbReference type="ARBA" id="ARBA00023242"/>
    </source>
</evidence>
<dbReference type="SUPFAM" id="SSF57667">
    <property type="entry name" value="beta-beta-alpha zinc fingers"/>
    <property type="match status" value="3"/>
</dbReference>
<organism evidence="10 11">
    <name type="scientific">Batillaria attramentaria</name>
    <dbReference type="NCBI Taxonomy" id="370345"/>
    <lineage>
        <taxon>Eukaryota</taxon>
        <taxon>Metazoa</taxon>
        <taxon>Spiralia</taxon>
        <taxon>Lophotrochozoa</taxon>
        <taxon>Mollusca</taxon>
        <taxon>Gastropoda</taxon>
        <taxon>Caenogastropoda</taxon>
        <taxon>Sorbeoconcha</taxon>
        <taxon>Cerithioidea</taxon>
        <taxon>Batillariidae</taxon>
        <taxon>Batillaria</taxon>
    </lineage>
</organism>
<feature type="region of interest" description="Disordered" evidence="8">
    <location>
        <begin position="375"/>
        <end position="398"/>
    </location>
</feature>
<keyword evidence="2" id="KW-0479">Metal-binding</keyword>
<evidence type="ECO:0000256" key="2">
    <source>
        <dbReference type="ARBA" id="ARBA00022723"/>
    </source>
</evidence>
<feature type="compositionally biased region" description="Polar residues" evidence="8">
    <location>
        <begin position="143"/>
        <end position="168"/>
    </location>
</feature>
<evidence type="ECO:0000256" key="4">
    <source>
        <dbReference type="ARBA" id="ARBA00022771"/>
    </source>
</evidence>
<feature type="domain" description="C2H2-type" evidence="9">
    <location>
        <begin position="659"/>
        <end position="688"/>
    </location>
</feature>
<dbReference type="Pfam" id="PF00096">
    <property type="entry name" value="zf-C2H2"/>
    <property type="match status" value="2"/>
</dbReference>